<protein>
    <submittedName>
        <fullName evidence="2">Uncharacterized protein</fullName>
    </submittedName>
</protein>
<proteinExistence type="predicted"/>
<dbReference type="AlphaFoldDB" id="A0A0E9TVY0"/>
<organism evidence="2">
    <name type="scientific">Anguilla anguilla</name>
    <name type="common">European freshwater eel</name>
    <name type="synonym">Muraena anguilla</name>
    <dbReference type="NCBI Taxonomy" id="7936"/>
    <lineage>
        <taxon>Eukaryota</taxon>
        <taxon>Metazoa</taxon>
        <taxon>Chordata</taxon>
        <taxon>Craniata</taxon>
        <taxon>Vertebrata</taxon>
        <taxon>Euteleostomi</taxon>
        <taxon>Actinopterygii</taxon>
        <taxon>Neopterygii</taxon>
        <taxon>Teleostei</taxon>
        <taxon>Anguilliformes</taxon>
        <taxon>Anguillidae</taxon>
        <taxon>Anguilla</taxon>
    </lineage>
</organism>
<dbReference type="EMBL" id="GBXM01051704">
    <property type="protein sequence ID" value="JAH56873.1"/>
    <property type="molecule type" value="Transcribed_RNA"/>
</dbReference>
<name>A0A0E9TVY0_ANGAN</name>
<evidence type="ECO:0000313" key="2">
    <source>
        <dbReference type="EMBL" id="JAH56873.1"/>
    </source>
</evidence>
<feature type="compositionally biased region" description="Basic and acidic residues" evidence="1">
    <location>
        <begin position="1"/>
        <end position="10"/>
    </location>
</feature>
<reference evidence="2" key="2">
    <citation type="journal article" date="2015" name="Fish Shellfish Immunol.">
        <title>Early steps in the European eel (Anguilla anguilla)-Vibrio vulnificus interaction in the gills: Role of the RtxA13 toxin.</title>
        <authorList>
            <person name="Callol A."/>
            <person name="Pajuelo D."/>
            <person name="Ebbesson L."/>
            <person name="Teles M."/>
            <person name="MacKenzie S."/>
            <person name="Amaro C."/>
        </authorList>
    </citation>
    <scope>NUCLEOTIDE SEQUENCE</scope>
</reference>
<sequence>MPVQTEEQHATRALSKTDASKTTQECVIPFDTSPYLVKDNTFFCYNYLYFFFLTTDSVIH</sequence>
<evidence type="ECO:0000256" key="1">
    <source>
        <dbReference type="SAM" id="MobiDB-lite"/>
    </source>
</evidence>
<accession>A0A0E9TVY0</accession>
<reference evidence="2" key="1">
    <citation type="submission" date="2014-11" db="EMBL/GenBank/DDBJ databases">
        <authorList>
            <person name="Amaro Gonzalez C."/>
        </authorList>
    </citation>
    <scope>NUCLEOTIDE SEQUENCE</scope>
</reference>
<feature type="region of interest" description="Disordered" evidence="1">
    <location>
        <begin position="1"/>
        <end position="21"/>
    </location>
</feature>